<sequence length="89" mass="9629">MKWLPQPLLDYRHPQYWAKPNTVIEHRVAPACEHHGAPVDAALALASGHGPMLLAGFGGCVFGGLRQLAVAHDFTALVDSESRLAPLKH</sequence>
<organism evidence="1 2">
    <name type="scientific">Hydrocarboniphaga effusa AP103</name>
    <dbReference type="NCBI Taxonomy" id="1172194"/>
    <lineage>
        <taxon>Bacteria</taxon>
        <taxon>Pseudomonadati</taxon>
        <taxon>Pseudomonadota</taxon>
        <taxon>Gammaproteobacteria</taxon>
        <taxon>Nevskiales</taxon>
        <taxon>Nevskiaceae</taxon>
        <taxon>Hydrocarboniphaga</taxon>
    </lineage>
</organism>
<evidence type="ECO:0000313" key="2">
    <source>
        <dbReference type="Proteomes" id="UP000003704"/>
    </source>
</evidence>
<keyword evidence="2" id="KW-1185">Reference proteome</keyword>
<reference evidence="1 2" key="1">
    <citation type="journal article" date="2012" name="J. Bacteriol.">
        <title>Genome Sequence of n-Alkane-Degrading Hydrocarboniphaga effusa Strain AP103T (ATCC BAA-332T).</title>
        <authorList>
            <person name="Chang H.K."/>
            <person name="Zylstra G.J."/>
            <person name="Chae J.C."/>
        </authorList>
    </citation>
    <scope>NUCLEOTIDE SEQUENCE [LARGE SCALE GENOMIC DNA]</scope>
    <source>
        <strain evidence="1 2">AP103</strain>
    </source>
</reference>
<comment type="caution">
    <text evidence="1">The sequence shown here is derived from an EMBL/GenBank/DDBJ whole genome shotgun (WGS) entry which is preliminary data.</text>
</comment>
<name>I7ZGP2_9GAMM</name>
<accession>I7ZGP2</accession>
<dbReference type="AlphaFoldDB" id="I7ZGP2"/>
<evidence type="ECO:0000313" key="1">
    <source>
        <dbReference type="EMBL" id="EIT71054.1"/>
    </source>
</evidence>
<protein>
    <submittedName>
        <fullName evidence="1">Uncharacterized protein</fullName>
    </submittedName>
</protein>
<proteinExistence type="predicted"/>
<dbReference type="Proteomes" id="UP000003704">
    <property type="component" value="Unassembled WGS sequence"/>
</dbReference>
<dbReference type="EMBL" id="AKGD01000001">
    <property type="protein sequence ID" value="EIT71054.1"/>
    <property type="molecule type" value="Genomic_DNA"/>
</dbReference>
<gene>
    <name evidence="1" type="ORF">WQQ_11910</name>
</gene>